<evidence type="ECO:0000313" key="2">
    <source>
        <dbReference type="EMBL" id="MWV46206.1"/>
    </source>
</evidence>
<evidence type="ECO:0000259" key="1">
    <source>
        <dbReference type="Pfam" id="PF07435"/>
    </source>
</evidence>
<dbReference type="Gene3D" id="3.30.310.160">
    <property type="entry name" value="YycH protein, domain 2"/>
    <property type="match status" value="1"/>
</dbReference>
<dbReference type="Pfam" id="PF07435">
    <property type="entry name" value="YycH"/>
    <property type="match status" value="1"/>
</dbReference>
<reference evidence="2 3" key="1">
    <citation type="submission" date="2019-12" db="EMBL/GenBank/DDBJ databases">
        <title>Paenibacillus sp. nov., an endophytic bacterium isolated from the stem of Dendrobium.</title>
        <authorList>
            <person name="Zhao R."/>
        </authorList>
    </citation>
    <scope>NUCLEOTIDE SEQUENCE [LARGE SCALE GENOMIC DNA]</scope>
    <source>
        <strain evidence="2 3">HJL G12</strain>
    </source>
</reference>
<name>A0A7X3LHU0_9BACL</name>
<dbReference type="RefSeq" id="WP_160499813.1">
    <property type="nucleotide sequence ID" value="NZ_WUBI01000004.1"/>
</dbReference>
<accession>A0A7X3LHU0</accession>
<dbReference type="EMBL" id="WUBI01000004">
    <property type="protein sequence ID" value="MWV46206.1"/>
    <property type="molecule type" value="Genomic_DNA"/>
</dbReference>
<proteinExistence type="predicted"/>
<dbReference type="AlphaFoldDB" id="A0A7X3LHU0"/>
<keyword evidence="3" id="KW-1185">Reference proteome</keyword>
<sequence length="426" mass="48504">MKERMKSLLLLLLVVGSLIQSYYLIYRLPGSDTAAKAMNNYIKTDNMGPQDKVENLLYPDKMLIHMGEGKHTVFYPNSTFYKLIYTRLKGRSFEGFQRRSVENMDWNKIRNENPGIELTFGSGIPVSLLQRVMQIQPDSLFEAEQINRIWIYSAPSDSKAHALFFSTEGDVVYEAGKVDLTMQDVQQHVDFGKNWIPYAIQGNGSYYLPEKPVDMVEADLDISSYTIAQMQQSLFFDPGITRYIQEKDGSEIYTDSKRSLQVRQEQKWMSYTDPAAPPAGESTDSKDILAAVDFVNEHGGWNGTYRLDLSGIGTEQSQIMFQQYYGSYPVLDTMNFHYGTMKLDLQQGNVSTYERSLIYMKTGQQTKQMKKLPAGDDLKALLTAFSKESPIVDLYPAYLPELVTKGLKLTPVWAVKLANGQIRTIR</sequence>
<comment type="caution">
    <text evidence="2">The sequence shown here is derived from an EMBL/GenBank/DDBJ whole genome shotgun (WGS) entry which is preliminary data.</text>
</comment>
<dbReference type="Proteomes" id="UP000460318">
    <property type="component" value="Unassembled WGS sequence"/>
</dbReference>
<gene>
    <name evidence="2" type="ORF">GRF59_21600</name>
</gene>
<evidence type="ECO:0000313" key="3">
    <source>
        <dbReference type="Proteomes" id="UP000460318"/>
    </source>
</evidence>
<protein>
    <recommendedName>
        <fullName evidence="1">Regulatory protein YycH domain-containing protein</fullName>
    </recommendedName>
</protein>
<dbReference type="InterPro" id="IPR009996">
    <property type="entry name" value="YycH"/>
</dbReference>
<organism evidence="2 3">
    <name type="scientific">Paenibacillus dendrobii</name>
    <dbReference type="NCBI Taxonomy" id="2691084"/>
    <lineage>
        <taxon>Bacteria</taxon>
        <taxon>Bacillati</taxon>
        <taxon>Bacillota</taxon>
        <taxon>Bacilli</taxon>
        <taxon>Bacillales</taxon>
        <taxon>Paenibacillaceae</taxon>
        <taxon>Paenibacillus</taxon>
    </lineage>
</organism>
<dbReference type="CDD" id="cd15787">
    <property type="entry name" value="YycH_N"/>
    <property type="match status" value="1"/>
</dbReference>
<dbReference type="InterPro" id="IPR042274">
    <property type="entry name" value="YycH/YycI_2"/>
</dbReference>
<feature type="domain" description="Regulatory protein YycH" evidence="1">
    <location>
        <begin position="3"/>
        <end position="422"/>
    </location>
</feature>